<proteinExistence type="predicted"/>
<evidence type="ECO:0000313" key="2">
    <source>
        <dbReference type="Proteomes" id="UP000324222"/>
    </source>
</evidence>
<organism evidence="1 2">
    <name type="scientific">Portunus trituberculatus</name>
    <name type="common">Swimming crab</name>
    <name type="synonym">Neptunus trituberculatus</name>
    <dbReference type="NCBI Taxonomy" id="210409"/>
    <lineage>
        <taxon>Eukaryota</taxon>
        <taxon>Metazoa</taxon>
        <taxon>Ecdysozoa</taxon>
        <taxon>Arthropoda</taxon>
        <taxon>Crustacea</taxon>
        <taxon>Multicrustacea</taxon>
        <taxon>Malacostraca</taxon>
        <taxon>Eumalacostraca</taxon>
        <taxon>Eucarida</taxon>
        <taxon>Decapoda</taxon>
        <taxon>Pleocyemata</taxon>
        <taxon>Brachyura</taxon>
        <taxon>Eubrachyura</taxon>
        <taxon>Portunoidea</taxon>
        <taxon>Portunidae</taxon>
        <taxon>Portuninae</taxon>
        <taxon>Portunus</taxon>
    </lineage>
</organism>
<comment type="caution">
    <text evidence="1">The sequence shown here is derived from an EMBL/GenBank/DDBJ whole genome shotgun (WGS) entry which is preliminary data.</text>
</comment>
<accession>A0A5B7DWS5</accession>
<name>A0A5B7DWS5_PORTR</name>
<reference evidence="1 2" key="1">
    <citation type="submission" date="2019-05" db="EMBL/GenBank/DDBJ databases">
        <title>Another draft genome of Portunus trituberculatus and its Hox gene families provides insights of decapod evolution.</title>
        <authorList>
            <person name="Jeong J.-H."/>
            <person name="Song I."/>
            <person name="Kim S."/>
            <person name="Choi T."/>
            <person name="Kim D."/>
            <person name="Ryu S."/>
            <person name="Kim W."/>
        </authorList>
    </citation>
    <scope>NUCLEOTIDE SEQUENCE [LARGE SCALE GENOMIC DNA]</scope>
    <source>
        <tissue evidence="1">Muscle</tissue>
    </source>
</reference>
<evidence type="ECO:0000313" key="1">
    <source>
        <dbReference type="EMBL" id="MPC26132.1"/>
    </source>
</evidence>
<gene>
    <name evidence="1" type="ORF">E2C01_019264</name>
</gene>
<dbReference type="Proteomes" id="UP000324222">
    <property type="component" value="Unassembled WGS sequence"/>
</dbReference>
<protein>
    <submittedName>
        <fullName evidence="1">Uncharacterized protein</fullName>
    </submittedName>
</protein>
<keyword evidence="2" id="KW-1185">Reference proteome</keyword>
<dbReference type="EMBL" id="VSRR010001558">
    <property type="protein sequence ID" value="MPC26132.1"/>
    <property type="molecule type" value="Genomic_DNA"/>
</dbReference>
<sequence>MNDDFFSHHIASLDSHHILVTKGFHKTGEEEVYGVWKICHIEAGRSAVRHVILNALVVIYDHPGNRGIKVKDSLP</sequence>
<dbReference type="AlphaFoldDB" id="A0A5B7DWS5"/>